<dbReference type="GO" id="GO:0004066">
    <property type="term" value="F:asparagine synthase (glutamine-hydrolyzing) activity"/>
    <property type="evidence" value="ECO:0007669"/>
    <property type="project" value="UniProtKB-EC"/>
</dbReference>
<dbReference type="InterPro" id="IPR014729">
    <property type="entry name" value="Rossmann-like_a/b/a_fold"/>
</dbReference>
<dbReference type="AlphaFoldDB" id="A0A2N1PMN1"/>
<dbReference type="Pfam" id="PF13537">
    <property type="entry name" value="GATase_7"/>
    <property type="match status" value="1"/>
</dbReference>
<dbReference type="SUPFAM" id="SSF52402">
    <property type="entry name" value="Adenine nucleotide alpha hydrolases-like"/>
    <property type="match status" value="1"/>
</dbReference>
<evidence type="ECO:0000256" key="1">
    <source>
        <dbReference type="ARBA" id="ARBA00005187"/>
    </source>
</evidence>
<evidence type="ECO:0000256" key="5">
    <source>
        <dbReference type="ARBA" id="ARBA00022840"/>
    </source>
</evidence>
<dbReference type="GO" id="GO:0006529">
    <property type="term" value="P:asparagine biosynthetic process"/>
    <property type="evidence" value="ECO:0007669"/>
    <property type="project" value="UniProtKB-KW"/>
</dbReference>
<dbReference type="InterPro" id="IPR006426">
    <property type="entry name" value="Asn_synth_AEB"/>
</dbReference>
<dbReference type="Gene3D" id="3.40.50.620">
    <property type="entry name" value="HUPs"/>
    <property type="match status" value="1"/>
</dbReference>
<dbReference type="EC" id="6.3.5.4" evidence="3"/>
<dbReference type="GO" id="GO:0005524">
    <property type="term" value="F:ATP binding"/>
    <property type="evidence" value="ECO:0007669"/>
    <property type="project" value="UniProtKB-KW"/>
</dbReference>
<dbReference type="SUPFAM" id="SSF56235">
    <property type="entry name" value="N-terminal nucleophile aminohydrolases (Ntn hydrolases)"/>
    <property type="match status" value="1"/>
</dbReference>
<evidence type="ECO:0000313" key="13">
    <source>
        <dbReference type="Proteomes" id="UP000233256"/>
    </source>
</evidence>
<dbReference type="EMBL" id="PGXC01000015">
    <property type="protein sequence ID" value="PKK89580.1"/>
    <property type="molecule type" value="Genomic_DNA"/>
</dbReference>
<dbReference type="NCBIfam" id="TIGR01536">
    <property type="entry name" value="asn_synth_AEB"/>
    <property type="match status" value="1"/>
</dbReference>
<feature type="domain" description="Glutamine amidotransferase type-2" evidence="11">
    <location>
        <begin position="12"/>
        <end position="248"/>
    </location>
</feature>
<dbReference type="InterPro" id="IPR029055">
    <property type="entry name" value="Ntn_hydrolases_N"/>
</dbReference>
<evidence type="ECO:0000256" key="8">
    <source>
        <dbReference type="PIRSR" id="PIRSR001589-1"/>
    </source>
</evidence>
<dbReference type="Gene3D" id="3.60.20.10">
    <property type="entry name" value="Glutamine Phosphoribosylpyrophosphate, subunit 1, domain 1"/>
    <property type="match status" value="1"/>
</dbReference>
<sequence>MSLQIREVTGVCGICGFIQTPESGETGAIESTIRSMNSTLSHRGPDDQGTLCLPCSQGAFGHRRLSILDLSPAGHQPMTARRSDGSKVILSFNGEIYNFREIRSELAALGHSFQSDSDSEVIMLSFMEWGVEESLPRFVGMFAIAWWECAPGCGDGECRCPGTLTLIRDRLGIKPLYYGLASHSGPGSKCFVFGSELKALKAHPLSRFTLDTGAIALFLRHNYITAPWTVYRETRKLNPGSLLRLCPSDLAAGAGPDSWTVSSWWNVRKIASDKWNESAGSPIPSTHDEAMGQIRDKNAELEEIIGRATRDRLVSDVPLGAFLSGGIDSSLVVAMMAAGNRDKVKTFSIGFSEKGYDEAPFAREVARHLGTDHTEMYVGPQDALAAIPSIPEYWDEPFADSSQIPTSILCRLTRQHVTVALSGDGGDELFSGYRHHHMAADLWRKTRCIPGFARQALNTVLAALPVPSAHSRPGQLLSRAIEKRDLLTGSFQELYRVTVSHHRNPVAAMAAALTSGDNSRDFERATPFTIPQPRIIDNPHAVMSLIDLQSYLPEDILTKVDRASMAVALEARVPLLDHRVVEAALATPMWMKLLNPAGKAPLRSILSRHLPKALFERPKMGFGIPLGQWLAGPLSEWTRDTLSREAIMKWGILDVKRTEALVNGHMSGNAPSPYLLWDLLCLQTWLDRVHGNSRDQAPGNG</sequence>
<dbReference type="InterPro" id="IPR001962">
    <property type="entry name" value="Asn_synthase"/>
</dbReference>
<evidence type="ECO:0000256" key="2">
    <source>
        <dbReference type="ARBA" id="ARBA00005752"/>
    </source>
</evidence>
<feature type="active site" description="For GATase activity" evidence="8">
    <location>
        <position position="12"/>
    </location>
</feature>
<keyword evidence="4 9" id="KW-0547">Nucleotide-binding</keyword>
<proteinExistence type="inferred from homology"/>
<dbReference type="CDD" id="cd00712">
    <property type="entry name" value="AsnB"/>
    <property type="match status" value="1"/>
</dbReference>
<keyword evidence="8" id="KW-0028">Amino-acid biosynthesis</keyword>
<comment type="pathway">
    <text evidence="1">Amino-acid biosynthesis; L-asparagine biosynthesis; L-asparagine from L-aspartate (L-Gln route): step 1/1.</text>
</comment>
<dbReference type="PANTHER" id="PTHR43284:SF1">
    <property type="entry name" value="ASPARAGINE SYNTHETASE"/>
    <property type="match status" value="1"/>
</dbReference>
<dbReference type="Pfam" id="PF00733">
    <property type="entry name" value="Asn_synthase"/>
    <property type="match status" value="1"/>
</dbReference>
<evidence type="ECO:0000256" key="6">
    <source>
        <dbReference type="ARBA" id="ARBA00022962"/>
    </source>
</evidence>
<keyword evidence="5 9" id="KW-0067">ATP-binding</keyword>
<dbReference type="PIRSF" id="PIRSF001589">
    <property type="entry name" value="Asn_synthetase_glu-h"/>
    <property type="match status" value="1"/>
</dbReference>
<comment type="catalytic activity">
    <reaction evidence="7">
        <text>L-aspartate + L-glutamine + ATP + H2O = L-asparagine + L-glutamate + AMP + diphosphate + H(+)</text>
        <dbReference type="Rhea" id="RHEA:12228"/>
        <dbReference type="ChEBI" id="CHEBI:15377"/>
        <dbReference type="ChEBI" id="CHEBI:15378"/>
        <dbReference type="ChEBI" id="CHEBI:29985"/>
        <dbReference type="ChEBI" id="CHEBI:29991"/>
        <dbReference type="ChEBI" id="CHEBI:30616"/>
        <dbReference type="ChEBI" id="CHEBI:33019"/>
        <dbReference type="ChEBI" id="CHEBI:58048"/>
        <dbReference type="ChEBI" id="CHEBI:58359"/>
        <dbReference type="ChEBI" id="CHEBI:456215"/>
        <dbReference type="EC" id="6.3.5.4"/>
    </reaction>
</comment>
<feature type="binding site" evidence="9">
    <location>
        <position position="118"/>
    </location>
    <ligand>
        <name>L-glutamine</name>
        <dbReference type="ChEBI" id="CHEBI:58359"/>
    </ligand>
</feature>
<evidence type="ECO:0000256" key="4">
    <source>
        <dbReference type="ARBA" id="ARBA00022741"/>
    </source>
</evidence>
<protein>
    <recommendedName>
        <fullName evidence="3">asparagine synthase (glutamine-hydrolyzing)</fullName>
        <ecNumber evidence="3">6.3.5.4</ecNumber>
    </recommendedName>
</protein>
<evidence type="ECO:0000256" key="10">
    <source>
        <dbReference type="PIRSR" id="PIRSR001589-3"/>
    </source>
</evidence>
<accession>A0A2N1PMN1</accession>
<keyword evidence="8" id="KW-0061">Asparagine biosynthesis</keyword>
<dbReference type="CDD" id="cd01991">
    <property type="entry name" value="Asn_synthase_B_C"/>
    <property type="match status" value="1"/>
</dbReference>
<evidence type="ECO:0000256" key="7">
    <source>
        <dbReference type="ARBA" id="ARBA00048741"/>
    </source>
</evidence>
<dbReference type="InterPro" id="IPR017932">
    <property type="entry name" value="GATase_2_dom"/>
</dbReference>
<comment type="similarity">
    <text evidence="2">Belongs to the asparagine synthetase family.</text>
</comment>
<evidence type="ECO:0000256" key="3">
    <source>
        <dbReference type="ARBA" id="ARBA00012737"/>
    </source>
</evidence>
<feature type="site" description="Important for beta-aspartyl-AMP intermediate formation" evidence="10">
    <location>
        <position position="424"/>
    </location>
</feature>
<dbReference type="InterPro" id="IPR051786">
    <property type="entry name" value="ASN_synthetase/amidase"/>
</dbReference>
<dbReference type="GO" id="GO:0005829">
    <property type="term" value="C:cytosol"/>
    <property type="evidence" value="ECO:0007669"/>
    <property type="project" value="TreeGrafter"/>
</dbReference>
<reference evidence="12 13" key="1">
    <citation type="journal article" date="2017" name="ISME J.">
        <title>Potential for microbial H2 and metal transformations associated with novel bacteria and archaea in deep terrestrial subsurface sediments.</title>
        <authorList>
            <person name="Hernsdorf A.W."/>
            <person name="Amano Y."/>
            <person name="Miyakawa K."/>
            <person name="Ise K."/>
            <person name="Suzuki Y."/>
            <person name="Anantharaman K."/>
            <person name="Probst A."/>
            <person name="Burstein D."/>
            <person name="Thomas B.C."/>
            <person name="Banfield J.F."/>
        </authorList>
    </citation>
    <scope>NUCLEOTIDE SEQUENCE [LARGE SCALE GENOMIC DNA]</scope>
    <source>
        <strain evidence="12">HGW-Wallbacteria-1</strain>
    </source>
</reference>
<dbReference type="InterPro" id="IPR033738">
    <property type="entry name" value="AsnB_N"/>
</dbReference>
<feature type="binding site" evidence="9">
    <location>
        <begin position="422"/>
        <end position="423"/>
    </location>
    <ligand>
        <name>ATP</name>
        <dbReference type="ChEBI" id="CHEBI:30616"/>
    </ligand>
</feature>
<dbReference type="PANTHER" id="PTHR43284">
    <property type="entry name" value="ASPARAGINE SYNTHETASE (GLUTAMINE-HYDROLYZING)"/>
    <property type="match status" value="1"/>
</dbReference>
<comment type="caution">
    <text evidence="12">The sequence shown here is derived from an EMBL/GenBank/DDBJ whole genome shotgun (WGS) entry which is preliminary data.</text>
</comment>
<evidence type="ECO:0000256" key="9">
    <source>
        <dbReference type="PIRSR" id="PIRSR001589-2"/>
    </source>
</evidence>
<evidence type="ECO:0000313" key="12">
    <source>
        <dbReference type="EMBL" id="PKK89580.1"/>
    </source>
</evidence>
<dbReference type="PROSITE" id="PS51278">
    <property type="entry name" value="GATASE_TYPE_2"/>
    <property type="match status" value="1"/>
</dbReference>
<keyword evidence="6 8" id="KW-0315">Glutamine amidotransferase</keyword>
<organism evidence="12 13">
    <name type="scientific">Candidatus Wallbacteria bacterium HGW-Wallbacteria-1</name>
    <dbReference type="NCBI Taxonomy" id="2013854"/>
    <lineage>
        <taxon>Bacteria</taxon>
        <taxon>Candidatus Walliibacteriota</taxon>
    </lineage>
</organism>
<evidence type="ECO:0000259" key="11">
    <source>
        <dbReference type="PROSITE" id="PS51278"/>
    </source>
</evidence>
<feature type="binding site" evidence="9">
    <location>
        <position position="349"/>
    </location>
    <ligand>
        <name>ATP</name>
        <dbReference type="ChEBI" id="CHEBI:30616"/>
    </ligand>
</feature>
<name>A0A2N1PMN1_9BACT</name>
<dbReference type="Proteomes" id="UP000233256">
    <property type="component" value="Unassembled WGS sequence"/>
</dbReference>
<gene>
    <name evidence="12" type="primary">asnB</name>
    <name evidence="12" type="ORF">CVV64_13505</name>
</gene>